<evidence type="ECO:0000313" key="3">
    <source>
        <dbReference type="Proteomes" id="UP000448292"/>
    </source>
</evidence>
<proteinExistence type="predicted"/>
<dbReference type="RefSeq" id="WP_144304582.1">
    <property type="nucleotide sequence ID" value="NZ_QMIE01000028.1"/>
</dbReference>
<feature type="signal peptide" evidence="1">
    <location>
        <begin position="1"/>
        <end position="25"/>
    </location>
</feature>
<dbReference type="AlphaFoldDB" id="A0A7M3MAG7"/>
<reference evidence="2 3" key="1">
    <citation type="submission" date="2018-06" db="EMBL/GenBank/DDBJ databases">
        <title>Complete genome of Desulfovibrio indonesiensis P37SLT.</title>
        <authorList>
            <person name="Crispim J.S."/>
            <person name="Vidigal P.M.P."/>
            <person name="Silva L.C.F."/>
            <person name="Laguardia C.N."/>
            <person name="Araujo L.C."/>
            <person name="Dias R.S."/>
            <person name="Sousa M.P."/>
            <person name="Paula S.O."/>
            <person name="Silva C."/>
        </authorList>
    </citation>
    <scope>NUCLEOTIDE SEQUENCE [LARGE SCALE GENOMIC DNA]</scope>
    <source>
        <strain evidence="2 3">P37SLT</strain>
    </source>
</reference>
<comment type="caution">
    <text evidence="2">The sequence shown here is derived from an EMBL/GenBank/DDBJ whole genome shotgun (WGS) entry which is preliminary data.</text>
</comment>
<dbReference type="EMBL" id="QMIE01000028">
    <property type="protein sequence ID" value="TVM14111.1"/>
    <property type="molecule type" value="Genomic_DNA"/>
</dbReference>
<gene>
    <name evidence="2" type="ORF">DPQ33_17865</name>
</gene>
<keyword evidence="1" id="KW-0732">Signal</keyword>
<organism evidence="2 3">
    <name type="scientific">Oceanidesulfovibrio indonesiensis</name>
    <dbReference type="NCBI Taxonomy" id="54767"/>
    <lineage>
        <taxon>Bacteria</taxon>
        <taxon>Pseudomonadati</taxon>
        <taxon>Thermodesulfobacteriota</taxon>
        <taxon>Desulfovibrionia</taxon>
        <taxon>Desulfovibrionales</taxon>
        <taxon>Desulfovibrionaceae</taxon>
        <taxon>Oceanidesulfovibrio</taxon>
    </lineage>
</organism>
<feature type="chain" id="PRO_5029685287" evidence="1">
    <location>
        <begin position="26"/>
        <end position="159"/>
    </location>
</feature>
<evidence type="ECO:0000256" key="1">
    <source>
        <dbReference type="SAM" id="SignalP"/>
    </source>
</evidence>
<keyword evidence="3" id="KW-1185">Reference proteome</keyword>
<dbReference type="OrthoDB" id="5455962at2"/>
<dbReference type="Proteomes" id="UP000448292">
    <property type="component" value="Unassembled WGS sequence"/>
</dbReference>
<evidence type="ECO:0000313" key="2">
    <source>
        <dbReference type="EMBL" id="TVM14111.1"/>
    </source>
</evidence>
<sequence length="159" mass="18443">MKRVSATTLLLLAGLCLLIVQPAAAAEKVWIEAQGYVLYQDERGDMIRKNFTAYRDVLFPDKTKEIGYFLCEYERIISQIPVKDITSIRKDPMSKSVWIRANGKEYHAVITQDLSYALTNMKHVEMRYYNDITQREETGFILGLNLHEIHFTDTSRVAY</sequence>
<name>A0A7M3MAG7_9BACT</name>
<protein>
    <submittedName>
        <fullName evidence="2">Uncharacterized protein</fullName>
    </submittedName>
</protein>
<accession>A0A7M3MAG7</accession>